<dbReference type="Gene3D" id="2.40.50.100">
    <property type="match status" value="1"/>
</dbReference>
<evidence type="ECO:0000313" key="11">
    <source>
        <dbReference type="EMBL" id="KFE67322.1"/>
    </source>
</evidence>
<evidence type="ECO:0000256" key="3">
    <source>
        <dbReference type="ARBA" id="ARBA00022448"/>
    </source>
</evidence>
<reference evidence="11 13" key="1">
    <citation type="submission" date="2014-04" db="EMBL/GenBank/DDBJ databases">
        <title>Genome assembly of Hyalangium minutum DSM 14724.</title>
        <authorList>
            <person name="Sharma G."/>
            <person name="Subramanian S."/>
        </authorList>
    </citation>
    <scope>NUCLEOTIDE SEQUENCE [LARGE SCALE GENOMIC DNA]</scope>
    <source>
        <strain evidence="11 13">DSM 14724</strain>
    </source>
</reference>
<gene>
    <name evidence="11" type="ORF">DB31_8675</name>
    <name evidence="12" type="ORF">DB31_8762</name>
</gene>
<keyword evidence="5" id="KW-0997">Cell inner membrane</keyword>
<sequence>MHLRFLRHGPLLGSQAARGNDSFDDLLFLALFLFLLLARADLAADVALLGFLAPCAAPCERLLRLFAMRPAVLALLELGRLVSHRALGLLLKIRPHGGTVGTGRWLDKLPKLTFLSSSRQLRARPAHPEFRAMVANEQRPHARWARKLVLLLVSLSAAGGGLGCSSESRAATGPPAVPVLVEQVSRRDVPHSLRGIGTVLSLHSVVVRPQVDGLLTELAFKEGQLINKGELLARIDDRAIVAEVAQARAEKARNEALLHAARADLERYGNLVRDEAISRQTADQQKAQVEQLEATLLANEAMVAAAQVRLSYTRITSPVTGRVGLRRVDPGNVVRTSDAQGLVTVTQIDPIAVLFSLPQEALPRLQALLRDTAGAPVIAFDRDGGTALAQGRLLMIDNQIDPTTGTISLKAEFPNAEGKLWPGQFVTVELKTGESQGATVVSARAVQRGLQGPFVFRVDDAKATVVPVTLGYADEQLAVVTSGVSPGETVVSDGHSRLKAGSAVKIAPPKGETPKGAAP</sequence>
<dbReference type="Gene3D" id="2.40.420.20">
    <property type="match status" value="1"/>
</dbReference>
<dbReference type="PATRIC" id="fig|394096.3.peg.4714"/>
<dbReference type="Pfam" id="PF25917">
    <property type="entry name" value="BSH_RND"/>
    <property type="match status" value="1"/>
</dbReference>
<evidence type="ECO:0000256" key="1">
    <source>
        <dbReference type="ARBA" id="ARBA00004236"/>
    </source>
</evidence>
<dbReference type="Pfam" id="PF25876">
    <property type="entry name" value="HH_MFP_RND"/>
    <property type="match status" value="1"/>
</dbReference>
<name>A0A085WI09_9BACT</name>
<dbReference type="Gene3D" id="2.40.30.170">
    <property type="match status" value="1"/>
</dbReference>
<keyword evidence="4" id="KW-1003">Cell membrane</keyword>
<dbReference type="AlphaFoldDB" id="A0A085WI09"/>
<dbReference type="NCBIfam" id="TIGR01730">
    <property type="entry name" value="RND_mfp"/>
    <property type="match status" value="1"/>
</dbReference>
<keyword evidence="3" id="KW-0813">Transport</keyword>
<dbReference type="Pfam" id="PF25967">
    <property type="entry name" value="RND-MFP_C"/>
    <property type="match status" value="1"/>
</dbReference>
<evidence type="ECO:0000259" key="7">
    <source>
        <dbReference type="Pfam" id="PF25876"/>
    </source>
</evidence>
<evidence type="ECO:0000256" key="5">
    <source>
        <dbReference type="ARBA" id="ARBA00022519"/>
    </source>
</evidence>
<evidence type="ECO:0000256" key="4">
    <source>
        <dbReference type="ARBA" id="ARBA00022475"/>
    </source>
</evidence>
<dbReference type="Gene3D" id="1.10.287.470">
    <property type="entry name" value="Helix hairpin bin"/>
    <property type="match status" value="1"/>
</dbReference>
<accession>A0A085WI09</accession>
<comment type="similarity">
    <text evidence="2">Belongs to the membrane fusion protein (MFP) (TC 8.A.1) family.</text>
</comment>
<dbReference type="PANTHER" id="PTHR30469:SF12">
    <property type="entry name" value="MULTIDRUG RESISTANCE PROTEIN MDTA"/>
    <property type="match status" value="1"/>
</dbReference>
<dbReference type="PANTHER" id="PTHR30469">
    <property type="entry name" value="MULTIDRUG RESISTANCE PROTEIN MDTA"/>
    <property type="match status" value="1"/>
</dbReference>
<evidence type="ECO:0000256" key="6">
    <source>
        <dbReference type="ARBA" id="ARBA00023136"/>
    </source>
</evidence>
<evidence type="ECO:0000259" key="8">
    <source>
        <dbReference type="Pfam" id="PF25917"/>
    </source>
</evidence>
<evidence type="ECO:0000313" key="13">
    <source>
        <dbReference type="Proteomes" id="UP000028725"/>
    </source>
</evidence>
<dbReference type="Pfam" id="PF25944">
    <property type="entry name" value="Beta-barrel_RND"/>
    <property type="match status" value="1"/>
</dbReference>
<dbReference type="SUPFAM" id="SSF111369">
    <property type="entry name" value="HlyD-like secretion proteins"/>
    <property type="match status" value="1"/>
</dbReference>
<keyword evidence="13" id="KW-1185">Reference proteome</keyword>
<feature type="domain" description="Multidrug resistance protein MdtA-like barrel-sandwich hybrid" evidence="8">
    <location>
        <begin position="205"/>
        <end position="346"/>
    </location>
</feature>
<comment type="subcellular location">
    <subcellularLocation>
        <location evidence="1">Cell membrane</location>
    </subcellularLocation>
</comment>
<feature type="domain" description="Multidrug resistance protein MdtA-like C-terminal permuted SH3" evidence="10">
    <location>
        <begin position="439"/>
        <end position="495"/>
    </location>
</feature>
<feature type="domain" description="Multidrug resistance protein MdtA-like beta-barrel" evidence="9">
    <location>
        <begin position="350"/>
        <end position="433"/>
    </location>
</feature>
<evidence type="ECO:0000256" key="2">
    <source>
        <dbReference type="ARBA" id="ARBA00009477"/>
    </source>
</evidence>
<dbReference type="GO" id="GO:1990281">
    <property type="term" value="C:efflux pump complex"/>
    <property type="evidence" value="ECO:0007669"/>
    <property type="project" value="TreeGrafter"/>
</dbReference>
<dbReference type="STRING" id="394096.DB31_8675"/>
<proteinExistence type="inferred from homology"/>
<dbReference type="InterPro" id="IPR058626">
    <property type="entry name" value="MdtA-like_b-barrel"/>
</dbReference>
<evidence type="ECO:0000259" key="9">
    <source>
        <dbReference type="Pfam" id="PF25944"/>
    </source>
</evidence>
<keyword evidence="6" id="KW-0472">Membrane</keyword>
<protein>
    <submittedName>
        <fullName evidence="11">Putative Co/Zn/Cd efflux system membrane fusion protein</fullName>
    </submittedName>
</protein>
<dbReference type="Proteomes" id="UP000028725">
    <property type="component" value="Unassembled WGS sequence"/>
</dbReference>
<evidence type="ECO:0000313" key="12">
    <source>
        <dbReference type="EMBL" id="KFE67409.1"/>
    </source>
</evidence>
<dbReference type="EMBL" id="JMCB01000008">
    <property type="protein sequence ID" value="KFE67322.1"/>
    <property type="molecule type" value="Genomic_DNA"/>
</dbReference>
<dbReference type="InterPro" id="IPR058625">
    <property type="entry name" value="MdtA-like_BSH"/>
</dbReference>
<dbReference type="InterPro" id="IPR006143">
    <property type="entry name" value="RND_pump_MFP"/>
</dbReference>
<evidence type="ECO:0000259" key="10">
    <source>
        <dbReference type="Pfam" id="PF25967"/>
    </source>
</evidence>
<dbReference type="InterPro" id="IPR058624">
    <property type="entry name" value="MdtA-like_HH"/>
</dbReference>
<dbReference type="EMBL" id="JMCB01000008">
    <property type="protein sequence ID" value="KFE67409.1"/>
    <property type="molecule type" value="Genomic_DNA"/>
</dbReference>
<feature type="domain" description="Multidrug resistance protein MdtA-like alpha-helical hairpin" evidence="7">
    <location>
        <begin position="244"/>
        <end position="313"/>
    </location>
</feature>
<dbReference type="InterPro" id="IPR058627">
    <property type="entry name" value="MdtA-like_C"/>
</dbReference>
<dbReference type="GO" id="GO:0015562">
    <property type="term" value="F:efflux transmembrane transporter activity"/>
    <property type="evidence" value="ECO:0007669"/>
    <property type="project" value="TreeGrafter"/>
</dbReference>
<organism evidence="11 13">
    <name type="scientific">Hyalangium minutum</name>
    <dbReference type="NCBI Taxonomy" id="394096"/>
    <lineage>
        <taxon>Bacteria</taxon>
        <taxon>Pseudomonadati</taxon>
        <taxon>Myxococcota</taxon>
        <taxon>Myxococcia</taxon>
        <taxon>Myxococcales</taxon>
        <taxon>Cystobacterineae</taxon>
        <taxon>Archangiaceae</taxon>
        <taxon>Hyalangium</taxon>
    </lineage>
</organism>
<comment type="caution">
    <text evidence="11">The sequence shown here is derived from an EMBL/GenBank/DDBJ whole genome shotgun (WGS) entry which is preliminary data.</text>
</comment>